<sequence>MGAAPDAALAEPRRSRSAVAARRRQRQRRQPPVVETGTWRGQPPAPPPLPPPQPHRCRETPSGPPPPPQSALPPSLPPSPALLAHPMGPRQGCDRTAQRRVRRRAVRVGEGGTARRARQHPDSRRAQWPPRRQDRLLPKRHRLDTLGGGEERHKVRLAGKGHKGGLPGCRRPLIGCPDTHTPAVGRRRRQSQRLLTHLYHPRRCCGRHSPHLAGRRAVADVDRPLRRRRHHRRVCRGLGRRHRRRPSSVRREAAKKLVPVPRPRRRPPHRCRVASGCQPHVGEANARRGGEVPIPGSRREGGGNHPSIAEQPPQPVAPVGVAMARRPRRCRRVVADEEEAQGALGVAGRCVLFAPPPPPGATASRKKGKGGGGGAFKASLGRRSGRRRRRSSPCRCRCRMGGRWRRHGGGRRGRTRSLSRRWRRRRWRSRGSRSHCRRGYRGDRGGDGGGGGGGVTARAAAAATGKAGQVHAWPTAAPRATPHRRGDPGEHWQRQLPSRMGGG</sequence>
<gene>
    <name evidence="1" type="ORF">I4F81_011471</name>
</gene>
<protein>
    <submittedName>
        <fullName evidence="1">Uncharacterized protein</fullName>
    </submittedName>
</protein>
<comment type="caution">
    <text evidence="1">The sequence shown here is derived from an EMBL/GenBank/DDBJ whole genome shotgun (WGS) entry which is preliminary data.</text>
</comment>
<evidence type="ECO:0000313" key="1">
    <source>
        <dbReference type="EMBL" id="KAK1868989.1"/>
    </source>
</evidence>
<accession>A0ACC3CGD3</accession>
<reference evidence="1" key="1">
    <citation type="submission" date="2019-11" db="EMBL/GenBank/DDBJ databases">
        <title>Nori genome reveals adaptations in red seaweeds to the harsh intertidal environment.</title>
        <authorList>
            <person name="Wang D."/>
            <person name="Mao Y."/>
        </authorList>
    </citation>
    <scope>NUCLEOTIDE SEQUENCE</scope>
    <source>
        <tissue evidence="1">Gametophyte</tissue>
    </source>
</reference>
<organism evidence="1 2">
    <name type="scientific">Pyropia yezoensis</name>
    <name type="common">Susabi-nori</name>
    <name type="synonym">Porphyra yezoensis</name>
    <dbReference type="NCBI Taxonomy" id="2788"/>
    <lineage>
        <taxon>Eukaryota</taxon>
        <taxon>Rhodophyta</taxon>
        <taxon>Bangiophyceae</taxon>
        <taxon>Bangiales</taxon>
        <taxon>Bangiaceae</taxon>
        <taxon>Pyropia</taxon>
    </lineage>
</organism>
<proteinExistence type="predicted"/>
<dbReference type="EMBL" id="CM020620">
    <property type="protein sequence ID" value="KAK1868989.1"/>
    <property type="molecule type" value="Genomic_DNA"/>
</dbReference>
<name>A0ACC3CGD3_PYRYE</name>
<evidence type="ECO:0000313" key="2">
    <source>
        <dbReference type="Proteomes" id="UP000798662"/>
    </source>
</evidence>
<keyword evidence="2" id="KW-1185">Reference proteome</keyword>
<dbReference type="Proteomes" id="UP000798662">
    <property type="component" value="Chromosome 3"/>
</dbReference>